<dbReference type="GO" id="GO:0006635">
    <property type="term" value="P:fatty acid beta-oxidation"/>
    <property type="evidence" value="ECO:0007669"/>
    <property type="project" value="TreeGrafter"/>
</dbReference>
<name>A0A2N5M036_9BACI</name>
<dbReference type="AlphaFoldDB" id="A0A2N5M036"/>
<dbReference type="Proteomes" id="UP000234748">
    <property type="component" value="Unassembled WGS sequence"/>
</dbReference>
<comment type="similarity">
    <text evidence="1">Belongs to the enoyl-CoA hydratase/isomerase family.</text>
</comment>
<evidence type="ECO:0000256" key="2">
    <source>
        <dbReference type="ARBA" id="ARBA00023239"/>
    </source>
</evidence>
<keyword evidence="2 3" id="KW-0456">Lyase</keyword>
<reference evidence="3 4" key="1">
    <citation type="submission" date="2017-11" db="EMBL/GenBank/DDBJ databases">
        <title>Comparitive Functional Genomics of Dry Heat Resistant strains isolated from the Viking Spacecraft.</title>
        <authorList>
            <person name="Seuylemezian A."/>
            <person name="Cooper K."/>
            <person name="Vaishampayan P."/>
        </authorList>
    </citation>
    <scope>NUCLEOTIDE SEQUENCE [LARGE SCALE GENOMIC DNA]</scope>
    <source>
        <strain evidence="3 4">V1-29</strain>
    </source>
</reference>
<protein>
    <submittedName>
        <fullName evidence="3">Enoyl-CoA hydratase</fullName>
        <ecNumber evidence="3">4.2.1.17</ecNumber>
    </submittedName>
</protein>
<dbReference type="Gene3D" id="3.90.226.10">
    <property type="entry name" value="2-enoyl-CoA Hydratase, Chain A, domain 1"/>
    <property type="match status" value="1"/>
</dbReference>
<evidence type="ECO:0000313" key="3">
    <source>
        <dbReference type="EMBL" id="PLT27718.1"/>
    </source>
</evidence>
<sequence>MNTSGKKERPQTKNASFHSEGRSTILYEVDSFVAYVTLNRERKLNAINSSMLSRLSDVVQDIKHNKQVRVVVFSGAGGRSFSAGKDLQERRESSPDQAVEFNRKANNVLNEIESLPQPTIAAINGYAFGLGLELALACDFRIAIDHTLIGFTETGFGLIPGCGGTQRLPRLIGESKALELILTAKRISSAEAYSYGMLTRAATQSNFDDVCQDFVKLLLDNAPIAVQQAKYAVKKGIQEELHHALQIEELAFESVVHTEDSQEALDAYMEKRRPVFRAK</sequence>
<dbReference type="SUPFAM" id="SSF52096">
    <property type="entry name" value="ClpP/crotonase"/>
    <property type="match status" value="1"/>
</dbReference>
<dbReference type="PANTHER" id="PTHR11941:SF54">
    <property type="entry name" value="ENOYL-COA HYDRATASE, MITOCHONDRIAL"/>
    <property type="match status" value="1"/>
</dbReference>
<proteinExistence type="inferred from homology"/>
<dbReference type="Gene3D" id="1.10.12.10">
    <property type="entry name" value="Lyase 2-enoyl-coa Hydratase, Chain A, domain 2"/>
    <property type="match status" value="1"/>
</dbReference>
<dbReference type="FunFam" id="3.90.226.10:FF:000009">
    <property type="entry name" value="Carnitinyl-CoA dehydratase"/>
    <property type="match status" value="1"/>
</dbReference>
<dbReference type="InterPro" id="IPR029045">
    <property type="entry name" value="ClpP/crotonase-like_dom_sf"/>
</dbReference>
<evidence type="ECO:0000256" key="1">
    <source>
        <dbReference type="ARBA" id="ARBA00005254"/>
    </source>
</evidence>
<dbReference type="GO" id="GO:0004300">
    <property type="term" value="F:enoyl-CoA hydratase activity"/>
    <property type="evidence" value="ECO:0007669"/>
    <property type="project" value="UniProtKB-EC"/>
</dbReference>
<dbReference type="CDD" id="cd06558">
    <property type="entry name" value="crotonase-like"/>
    <property type="match status" value="1"/>
</dbReference>
<dbReference type="RefSeq" id="WP_101645616.1">
    <property type="nucleotide sequence ID" value="NZ_PGUY01000083.1"/>
</dbReference>
<comment type="caution">
    <text evidence="3">The sequence shown here is derived from an EMBL/GenBank/DDBJ whole genome shotgun (WGS) entry which is preliminary data.</text>
</comment>
<dbReference type="EC" id="4.2.1.17" evidence="3"/>
<dbReference type="Pfam" id="PF00378">
    <property type="entry name" value="ECH_1"/>
    <property type="match status" value="1"/>
</dbReference>
<dbReference type="OrthoDB" id="9775794at2"/>
<dbReference type="InterPro" id="IPR001753">
    <property type="entry name" value="Enoyl-CoA_hydra/iso"/>
</dbReference>
<dbReference type="PANTHER" id="PTHR11941">
    <property type="entry name" value="ENOYL-COA HYDRATASE-RELATED"/>
    <property type="match status" value="1"/>
</dbReference>
<dbReference type="EMBL" id="PGUY01000083">
    <property type="protein sequence ID" value="PLT27718.1"/>
    <property type="molecule type" value="Genomic_DNA"/>
</dbReference>
<evidence type="ECO:0000313" key="4">
    <source>
        <dbReference type="Proteomes" id="UP000234748"/>
    </source>
</evidence>
<dbReference type="InterPro" id="IPR014748">
    <property type="entry name" value="Enoyl-CoA_hydra_C"/>
</dbReference>
<accession>A0A2N5M036</accession>
<dbReference type="FunFam" id="1.10.12.10:FF:000001">
    <property type="entry name" value="Probable enoyl-CoA hydratase, mitochondrial"/>
    <property type="match status" value="1"/>
</dbReference>
<keyword evidence="4" id="KW-1185">Reference proteome</keyword>
<organism evidence="3 4">
    <name type="scientific">Peribacillus deserti</name>
    <dbReference type="NCBI Taxonomy" id="673318"/>
    <lineage>
        <taxon>Bacteria</taxon>
        <taxon>Bacillati</taxon>
        <taxon>Bacillota</taxon>
        <taxon>Bacilli</taxon>
        <taxon>Bacillales</taxon>
        <taxon>Bacillaceae</taxon>
        <taxon>Peribacillus</taxon>
    </lineage>
</organism>
<gene>
    <name evidence="3" type="ORF">CUU66_22395</name>
</gene>